<evidence type="ECO:0000256" key="4">
    <source>
        <dbReference type="ARBA" id="ARBA00022729"/>
    </source>
</evidence>
<dbReference type="Gene3D" id="3.40.30.10">
    <property type="entry name" value="Glutaredoxin"/>
    <property type="match status" value="1"/>
</dbReference>
<sequence>MTTMIHRLLSAGSLFGKVRQLWKRRRDLDRRRTASTRTLSGGLVERLEDRSMMAIDVGNQLPVPDLDNSVSYYADYSMVGSNVAGGDSAEGEAGSDAAEGEPANNLVQFAKNLAAAGVKFYGAAWNADTTAQRNLFGDGGQFLPFIEVTNNDRSVNSVATTNNITVYPTWVFPDNSRLEGIASLETLATRSGVAIPQSENPTFANIGTQNLLGGSPLWVGIDGYDPNGGALTYTVTSDNPLVTASISPSTNRSVAMNVQGFGTMVFQLFDHLAPRATNRIAELANAGFYNDTATNTVGFHRITRQSSLTVIQGGDPLGNGTGGSNLPDFDDQFNFDLQHNSAGLLSMAKSSDDTNNSQFFVLGASARHLDFNHTVFGMLTEGDAVRAAINAAATNTSDAPLVPIIFDTVQIINDTENAVLNLKAAEGATGSANVTVTVTDAQGNSYQQTFAVNVTPDTINGGPFLSEIDTVRTTTGTNATLQLVGNDVEGNALYFDAVKPSDETVNYTVTVNNDTGLVTITPPSGFVGSFEVLVGVRAAAGSNTSDAFDTQRVTVEVAPVAPALPDLADASDSGVSNTDNITNTASHTFTIGGVTSGAVVKLYRGSTLLGQATASGTSVQITTTNLASFADGVQSITATQTVGGVESVASAVLSVTLDRLAPVALTSTAPTAAEVGINLNYNAQHPDESTTGFRYSLTTPPTGATIDAVTGVVSWVPTADQVGTRSFGVVATDAAGNIRTQSVTVSVTQPVVQLVDVILRVVDANGNEITSIANGGTFFLQMVVKDLRPGGSDAGVFSAYADVVWNAAKANATGSLVYGSSYTSARSGVVSAGLIDEVGGTASLSPLGPGEFELFKIQMQATQSGTITFSSNPADNNSARPVLLYNLSDDQLTDQTRYGSVSLNVDLPFDAVNDTFNVNEDSNNFTLNPLQNDTIVSGSGSVLTIDSVGTTSSGGTVTVAGNGLSLLYTPAANFVGTETFTYTVKNQNGDTDTATITVQVANVNDPPVATNDTFTVAENSANTTLDVLGNDLQTPDTGETLRVQSVSAGSNGGTLSIGGSGSHVVYRPANGYIGTETFTYVVSDGNGGTATGTVTVNVTNANDNPVAVTDQVTVAEDSDITLINVLANDTTGNDTGETLTVTAVGVGSKGGTITIVSGGTGVNYKPAANFQGSETFTYTISDGNGGVASGTVIVTVTNSNDNPTAVADAVQGFKNTTSEFNPLANDTSAPDPTETLTITTVTQGTAGGTVAITQNGTRVNYTPASNFSGTDTFTYTISDGNGGTATQTVTVNVLEFIPSQLRGYVYFDSNNTGVREEGESPISGITITLTGTATGGTAVNRTTTTSTTGFYEFTNLAPGTYTITQTQPAFLLDGREQIGSQGGTSTVNDKIVINLAQNTNGQNNNFGELGLQVQHRTINDLFGSSFRTNAVASVSTTAGSSFFAPRGTAWAGYTNGTAELVNNSTQLRLTITNPAGQRVQTTLAITDKRLTLLASQTGGKLFRINALPTSLGFTVVTTSTANTSGGEGEPAEGEYTPNASAMAVPSMDDAEGEPTSSDDDALVQATSVVEEEGNLADDSLIYATSGAPESSSTLSAIGEFNTPIVSALDVGEGEPAAIVSAASRSISSQPSSTTLASLNPLLTIEVGYSASLEPSAAPLRGSILEDLLDNDDDSASGSSAGSLPGASVEESSKLIDEAFYESEKDELDWSLDLWEEELASDDDYEAALAIVLLELAQELAAI</sequence>
<keyword evidence="5" id="KW-0697">Rotamase</keyword>
<dbReference type="eggNOG" id="COG0652">
    <property type="taxonomic scope" value="Bacteria"/>
</dbReference>
<protein>
    <recommendedName>
        <fullName evidence="2">peptidylprolyl isomerase</fullName>
        <ecNumber evidence="2">5.2.1.8</ecNumber>
    </recommendedName>
</protein>
<dbReference type="InterPro" id="IPR029000">
    <property type="entry name" value="Cyclophilin-like_dom_sf"/>
</dbReference>
<dbReference type="InterPro" id="IPR044016">
    <property type="entry name" value="Big_13"/>
</dbReference>
<evidence type="ECO:0000256" key="7">
    <source>
        <dbReference type="SAM" id="MobiDB-lite"/>
    </source>
</evidence>
<dbReference type="SUPFAM" id="SSF50891">
    <property type="entry name" value="Cyclophilin-like"/>
    <property type="match status" value="1"/>
</dbReference>
<keyword evidence="6 9" id="KW-0413">Isomerase</keyword>
<dbReference type="EMBL" id="CP001848">
    <property type="protein sequence ID" value="ADB16629.1"/>
    <property type="molecule type" value="Genomic_DNA"/>
</dbReference>
<dbReference type="InterPro" id="IPR002130">
    <property type="entry name" value="Cyclophilin-type_PPIase_dom"/>
</dbReference>
<dbReference type="PRINTS" id="PR00153">
    <property type="entry name" value="CSAPPISMRASE"/>
</dbReference>
<dbReference type="SUPFAM" id="SSF49313">
    <property type="entry name" value="Cadherin-like"/>
    <property type="match status" value="2"/>
</dbReference>
<evidence type="ECO:0000313" key="10">
    <source>
        <dbReference type="Proteomes" id="UP000001887"/>
    </source>
</evidence>
<dbReference type="Gene3D" id="2.60.40.3440">
    <property type="match status" value="3"/>
</dbReference>
<evidence type="ECO:0000259" key="8">
    <source>
        <dbReference type="PROSITE" id="PS50072"/>
    </source>
</evidence>
<dbReference type="Gene3D" id="2.60.40.2810">
    <property type="match status" value="1"/>
</dbReference>
<dbReference type="PANTHER" id="PTHR45625:SF4">
    <property type="entry name" value="PEPTIDYLPROLYL ISOMERASE DOMAIN AND WD REPEAT-CONTAINING PROTEIN 1"/>
    <property type="match status" value="1"/>
</dbReference>
<dbReference type="Gene3D" id="2.60.40.10">
    <property type="entry name" value="Immunoglobulins"/>
    <property type="match status" value="3"/>
</dbReference>
<dbReference type="Gene3D" id="2.40.100.10">
    <property type="entry name" value="Cyclophilin-like"/>
    <property type="match status" value="1"/>
</dbReference>
<evidence type="ECO:0000256" key="3">
    <source>
        <dbReference type="ARBA" id="ARBA00022525"/>
    </source>
</evidence>
<evidence type="ECO:0000256" key="6">
    <source>
        <dbReference type="ARBA" id="ARBA00023235"/>
    </source>
</evidence>
<dbReference type="HOGENOM" id="CLU_239637_0_0_0"/>
<reference evidence="9 10" key="1">
    <citation type="journal article" date="2009" name="Stand. Genomic Sci.">
        <title>Complete genome sequence of Pirellula staleyi type strain (ATCC 27377).</title>
        <authorList>
            <person name="Clum A."/>
            <person name="Tindall B.J."/>
            <person name="Sikorski J."/>
            <person name="Ivanova N."/>
            <person name="Mavrommatis K."/>
            <person name="Lucas S."/>
            <person name="Glavina del Rio T."/>
            <person name="Nolan M."/>
            <person name="Chen F."/>
            <person name="Tice H."/>
            <person name="Pitluck S."/>
            <person name="Cheng J.F."/>
            <person name="Chertkov O."/>
            <person name="Brettin T."/>
            <person name="Han C."/>
            <person name="Detter J.C."/>
            <person name="Kuske C."/>
            <person name="Bruce D."/>
            <person name="Goodwin L."/>
            <person name="Ovchinikova G."/>
            <person name="Pati A."/>
            <person name="Mikhailova N."/>
            <person name="Chen A."/>
            <person name="Palaniappan K."/>
            <person name="Land M."/>
            <person name="Hauser L."/>
            <person name="Chang Y.J."/>
            <person name="Jeffries C.D."/>
            <person name="Chain P."/>
            <person name="Rohde M."/>
            <person name="Goker M."/>
            <person name="Bristow J."/>
            <person name="Eisen J.A."/>
            <person name="Markowitz V."/>
            <person name="Hugenholtz P."/>
            <person name="Kyrpides N.C."/>
            <person name="Klenk H.P."/>
            <person name="Lapidus A."/>
        </authorList>
    </citation>
    <scope>NUCLEOTIDE SEQUENCE [LARGE SCALE GENOMIC DNA]</scope>
    <source>
        <strain evidence="10">ATCC 27377 / DSM 6068 / ICPB 4128</strain>
    </source>
</reference>
<dbReference type="InterPro" id="IPR033764">
    <property type="entry name" value="Sdr_B"/>
</dbReference>
<name>D2R0N1_PIRSD</name>
<organism evidence="9 10">
    <name type="scientific">Pirellula staleyi (strain ATCC 27377 / DSM 6068 / ICPB 4128)</name>
    <name type="common">Pirella staleyi</name>
    <dbReference type="NCBI Taxonomy" id="530564"/>
    <lineage>
        <taxon>Bacteria</taxon>
        <taxon>Pseudomonadati</taxon>
        <taxon>Planctomycetota</taxon>
        <taxon>Planctomycetia</taxon>
        <taxon>Pirellulales</taxon>
        <taxon>Pirellulaceae</taxon>
        <taxon>Pirellula</taxon>
    </lineage>
</organism>
<feature type="domain" description="PPIase cyclophilin-type" evidence="8">
    <location>
        <begin position="251"/>
        <end position="411"/>
    </location>
</feature>
<feature type="compositionally biased region" description="Low complexity" evidence="7">
    <location>
        <begin position="1675"/>
        <end position="1687"/>
    </location>
</feature>
<dbReference type="NCBIfam" id="NF012211">
    <property type="entry name" value="tand_rpt_95"/>
    <property type="match status" value="4"/>
</dbReference>
<accession>D2R0N1</accession>
<dbReference type="Pfam" id="PF05345">
    <property type="entry name" value="He_PIG"/>
    <property type="match status" value="1"/>
</dbReference>
<dbReference type="GO" id="GO:0016020">
    <property type="term" value="C:membrane"/>
    <property type="evidence" value="ECO:0007669"/>
    <property type="project" value="InterPro"/>
</dbReference>
<dbReference type="KEGG" id="psl:Psta_1955"/>
<dbReference type="PROSITE" id="PS50072">
    <property type="entry name" value="CSA_PPIASE_2"/>
    <property type="match status" value="1"/>
</dbReference>
<keyword evidence="3" id="KW-0964">Secreted</keyword>
<dbReference type="Proteomes" id="UP000001887">
    <property type="component" value="Chromosome"/>
</dbReference>
<gene>
    <name evidence="9" type="ordered locus">Psta_1955</name>
</gene>
<dbReference type="InterPro" id="IPR044666">
    <property type="entry name" value="Cyclophilin_A-like"/>
</dbReference>
<evidence type="ECO:0000256" key="5">
    <source>
        <dbReference type="ARBA" id="ARBA00023110"/>
    </source>
</evidence>
<dbReference type="GO" id="GO:0005576">
    <property type="term" value="C:extracellular region"/>
    <property type="evidence" value="ECO:0007669"/>
    <property type="project" value="UniProtKB-SubCell"/>
</dbReference>
<keyword evidence="4" id="KW-0732">Signal</keyword>
<dbReference type="STRING" id="530564.Psta_1955"/>
<dbReference type="SUPFAM" id="SSF117074">
    <property type="entry name" value="Hypothetical protein PA1324"/>
    <property type="match status" value="1"/>
</dbReference>
<evidence type="ECO:0000256" key="2">
    <source>
        <dbReference type="ARBA" id="ARBA00013194"/>
    </source>
</evidence>
<evidence type="ECO:0000313" key="9">
    <source>
        <dbReference type="EMBL" id="ADB16629.1"/>
    </source>
</evidence>
<dbReference type="Pfam" id="PF19077">
    <property type="entry name" value="Big_13"/>
    <property type="match status" value="1"/>
</dbReference>
<dbReference type="InterPro" id="IPR015919">
    <property type="entry name" value="Cadherin-like_sf"/>
</dbReference>
<comment type="subcellular location">
    <subcellularLocation>
        <location evidence="1">Secreted</location>
    </subcellularLocation>
</comment>
<dbReference type="GO" id="GO:0003755">
    <property type="term" value="F:peptidyl-prolyl cis-trans isomerase activity"/>
    <property type="evidence" value="ECO:0007669"/>
    <property type="project" value="UniProtKB-KW"/>
</dbReference>
<feature type="region of interest" description="Disordered" evidence="7">
    <location>
        <begin position="1668"/>
        <end position="1689"/>
    </location>
</feature>
<dbReference type="CDD" id="cd00317">
    <property type="entry name" value="cyclophilin"/>
    <property type="match status" value="1"/>
</dbReference>
<proteinExistence type="predicted"/>
<evidence type="ECO:0000256" key="1">
    <source>
        <dbReference type="ARBA" id="ARBA00004613"/>
    </source>
</evidence>
<dbReference type="GO" id="GO:0005509">
    <property type="term" value="F:calcium ion binding"/>
    <property type="evidence" value="ECO:0007669"/>
    <property type="project" value="InterPro"/>
</dbReference>
<dbReference type="Pfam" id="PF00160">
    <property type="entry name" value="Pro_isomerase"/>
    <property type="match status" value="1"/>
</dbReference>
<keyword evidence="10" id="KW-1185">Reference proteome</keyword>
<dbReference type="PANTHER" id="PTHR45625">
    <property type="entry name" value="PEPTIDYL-PROLYL CIS-TRANS ISOMERASE-RELATED"/>
    <property type="match status" value="1"/>
</dbReference>
<dbReference type="Pfam" id="PF17963">
    <property type="entry name" value="Big_9"/>
    <property type="match status" value="4"/>
</dbReference>
<dbReference type="Pfam" id="PF17210">
    <property type="entry name" value="SdrD_B"/>
    <property type="match status" value="1"/>
</dbReference>
<dbReference type="InterPro" id="IPR013783">
    <property type="entry name" value="Ig-like_fold"/>
</dbReference>
<dbReference type="EC" id="5.2.1.8" evidence="2"/>